<dbReference type="EMBL" id="PKMF04000157">
    <property type="protein sequence ID" value="KAK7846324.1"/>
    <property type="molecule type" value="Genomic_DNA"/>
</dbReference>
<sequence>MLGTMACGAADCQFWHRNLGIKEMVLDYIMWTVKEEGSKDTISVGSGSPYAYGVLDNDYRYDISIEEAAELARWSIYHATFCDGASGGVASVYYVGPSGWKKLSAVVMMLENFITSTIWLCQVQWNRKWLK</sequence>
<dbReference type="GO" id="GO:0004298">
    <property type="term" value="F:threonine-type endopeptidase activity"/>
    <property type="evidence" value="ECO:0007669"/>
    <property type="project" value="UniProtKB-KW"/>
</dbReference>
<dbReference type="InterPro" id="IPR001353">
    <property type="entry name" value="Proteasome_sua/b"/>
</dbReference>
<dbReference type="AlphaFoldDB" id="A0AAW0L439"/>
<protein>
    <submittedName>
        <fullName evidence="5">Proteasome subunit beta type-5-a</fullName>
    </submittedName>
</protein>
<comment type="caution">
    <text evidence="5">The sequence shown here is derived from an EMBL/GenBank/DDBJ whole genome shotgun (WGS) entry which is preliminary data.</text>
</comment>
<proteinExistence type="predicted"/>
<keyword evidence="5" id="KW-0647">Proteasome</keyword>
<keyword evidence="4" id="KW-0378">Hydrolase</keyword>
<accession>A0AAW0L439</accession>
<dbReference type="Gene3D" id="3.60.20.10">
    <property type="entry name" value="Glutamine Phosphoribosylpyrophosphate, subunit 1, domain 1"/>
    <property type="match status" value="1"/>
</dbReference>
<keyword evidence="3" id="KW-0888">Threonine protease</keyword>
<dbReference type="GO" id="GO:0051603">
    <property type="term" value="P:proteolysis involved in protein catabolic process"/>
    <property type="evidence" value="ECO:0007669"/>
    <property type="project" value="InterPro"/>
</dbReference>
<dbReference type="PRINTS" id="PR00141">
    <property type="entry name" value="PROTEASOME"/>
</dbReference>
<dbReference type="Pfam" id="PF00227">
    <property type="entry name" value="Proteasome"/>
    <property type="match status" value="1"/>
</dbReference>
<evidence type="ECO:0000256" key="3">
    <source>
        <dbReference type="ARBA" id="ARBA00022698"/>
    </source>
</evidence>
<dbReference type="GO" id="GO:0005839">
    <property type="term" value="C:proteasome core complex"/>
    <property type="evidence" value="ECO:0007669"/>
    <property type="project" value="InterPro"/>
</dbReference>
<evidence type="ECO:0000256" key="4">
    <source>
        <dbReference type="ARBA" id="ARBA00022801"/>
    </source>
</evidence>
<dbReference type="SUPFAM" id="SSF56235">
    <property type="entry name" value="N-terminal nucleophile aminohydrolases (Ntn hydrolases)"/>
    <property type="match status" value="1"/>
</dbReference>
<keyword evidence="6" id="KW-1185">Reference proteome</keyword>
<name>A0AAW0L439_QUESU</name>
<dbReference type="Proteomes" id="UP000237347">
    <property type="component" value="Unassembled WGS sequence"/>
</dbReference>
<keyword evidence="2" id="KW-0645">Protease</keyword>
<reference evidence="5 6" key="1">
    <citation type="journal article" date="2018" name="Sci. Data">
        <title>The draft genome sequence of cork oak.</title>
        <authorList>
            <person name="Ramos A.M."/>
            <person name="Usie A."/>
            <person name="Barbosa P."/>
            <person name="Barros P.M."/>
            <person name="Capote T."/>
            <person name="Chaves I."/>
            <person name="Simoes F."/>
            <person name="Abreu I."/>
            <person name="Carrasquinho I."/>
            <person name="Faro C."/>
            <person name="Guimaraes J.B."/>
            <person name="Mendonca D."/>
            <person name="Nobrega F."/>
            <person name="Rodrigues L."/>
            <person name="Saibo N.J.M."/>
            <person name="Varela M.C."/>
            <person name="Egas C."/>
            <person name="Matos J."/>
            <person name="Miguel C.M."/>
            <person name="Oliveira M.M."/>
            <person name="Ricardo C.P."/>
            <person name="Goncalves S."/>
        </authorList>
    </citation>
    <scope>NUCLEOTIDE SEQUENCE [LARGE SCALE GENOMIC DNA]</scope>
    <source>
        <strain evidence="6">cv. HL8</strain>
    </source>
</reference>
<gene>
    <name evidence="5" type="primary">PBE1</name>
    <name evidence="5" type="ORF">CFP56_008067</name>
</gene>
<evidence type="ECO:0000256" key="1">
    <source>
        <dbReference type="ARBA" id="ARBA00022490"/>
    </source>
</evidence>
<evidence type="ECO:0000313" key="6">
    <source>
        <dbReference type="Proteomes" id="UP000237347"/>
    </source>
</evidence>
<dbReference type="InterPro" id="IPR029055">
    <property type="entry name" value="Ntn_hydrolases_N"/>
</dbReference>
<evidence type="ECO:0000313" key="5">
    <source>
        <dbReference type="EMBL" id="KAK7846324.1"/>
    </source>
</evidence>
<evidence type="ECO:0000256" key="2">
    <source>
        <dbReference type="ARBA" id="ARBA00022670"/>
    </source>
</evidence>
<dbReference type="InterPro" id="IPR000243">
    <property type="entry name" value="Pept_T1A_subB"/>
</dbReference>
<keyword evidence="1" id="KW-0963">Cytoplasm</keyword>
<organism evidence="5 6">
    <name type="scientific">Quercus suber</name>
    <name type="common">Cork oak</name>
    <dbReference type="NCBI Taxonomy" id="58331"/>
    <lineage>
        <taxon>Eukaryota</taxon>
        <taxon>Viridiplantae</taxon>
        <taxon>Streptophyta</taxon>
        <taxon>Embryophyta</taxon>
        <taxon>Tracheophyta</taxon>
        <taxon>Spermatophyta</taxon>
        <taxon>Magnoliopsida</taxon>
        <taxon>eudicotyledons</taxon>
        <taxon>Gunneridae</taxon>
        <taxon>Pentapetalae</taxon>
        <taxon>rosids</taxon>
        <taxon>fabids</taxon>
        <taxon>Fagales</taxon>
        <taxon>Fagaceae</taxon>
        <taxon>Quercus</taxon>
    </lineage>
</organism>